<dbReference type="InterPro" id="IPR032675">
    <property type="entry name" value="LRR_dom_sf"/>
</dbReference>
<evidence type="ECO:0000313" key="1">
    <source>
        <dbReference type="EMBL" id="KXN66088.1"/>
    </source>
</evidence>
<reference evidence="1 2" key="1">
    <citation type="journal article" date="2015" name="Genome Biol. Evol.">
        <title>Phylogenomic analyses indicate that early fungi evolved digesting cell walls of algal ancestors of land plants.</title>
        <authorList>
            <person name="Chang Y."/>
            <person name="Wang S."/>
            <person name="Sekimoto S."/>
            <person name="Aerts A.L."/>
            <person name="Choi C."/>
            <person name="Clum A."/>
            <person name="LaButti K.M."/>
            <person name="Lindquist E.A."/>
            <person name="Yee Ngan C."/>
            <person name="Ohm R.A."/>
            <person name="Salamov A.A."/>
            <person name="Grigoriev I.V."/>
            <person name="Spatafora J.W."/>
            <person name="Berbee M.L."/>
        </authorList>
    </citation>
    <scope>NUCLEOTIDE SEQUENCE [LARGE SCALE GENOMIC DNA]</scope>
    <source>
        <strain evidence="1 2">NRRL 28638</strain>
    </source>
</reference>
<evidence type="ECO:0000313" key="2">
    <source>
        <dbReference type="Proteomes" id="UP000070444"/>
    </source>
</evidence>
<dbReference type="Proteomes" id="UP000070444">
    <property type="component" value="Unassembled WGS sequence"/>
</dbReference>
<sequence length="319" mass="37341">MVKQVILDISFSRKFAYEFFNLFSKLKNIKILSRESYELKSYIEILSNSENLQHITLSSEFENFNSLLDSEYHSLFYRLKSIEIYVPSTMVNGESPLDIIDSSFTNLENLTLVNNSMLYKLSNGISSLLYVKFYYGYQFDKAELNNFICNNTQLKQISISSINLDENVINSILALKNLYKLEILFLRHKLNGFSIHTENYSIKHFIYTGSRVKDYNLTIGVLERCKNLKIYVTSYISNYDNIIGSEFPEVDTLLLTSLFHCDMDILSQKFTKFNQVKFRDGCKFSYIADQLLNYPDIKWMPKQEYTRGTNEFTLVRNSA</sequence>
<gene>
    <name evidence="1" type="ORF">CONCODRAFT_73907</name>
</gene>
<dbReference type="SUPFAM" id="SSF52047">
    <property type="entry name" value="RNI-like"/>
    <property type="match status" value="1"/>
</dbReference>
<protein>
    <recommendedName>
        <fullName evidence="3">RNI-like protein</fullName>
    </recommendedName>
</protein>
<name>A0A137NTR0_CONC2</name>
<organism evidence="1 2">
    <name type="scientific">Conidiobolus coronatus (strain ATCC 28846 / CBS 209.66 / NRRL 28638)</name>
    <name type="common">Delacroixia coronata</name>
    <dbReference type="NCBI Taxonomy" id="796925"/>
    <lineage>
        <taxon>Eukaryota</taxon>
        <taxon>Fungi</taxon>
        <taxon>Fungi incertae sedis</taxon>
        <taxon>Zoopagomycota</taxon>
        <taxon>Entomophthoromycotina</taxon>
        <taxon>Entomophthoromycetes</taxon>
        <taxon>Entomophthorales</taxon>
        <taxon>Ancylistaceae</taxon>
        <taxon>Conidiobolus</taxon>
    </lineage>
</organism>
<keyword evidence="2" id="KW-1185">Reference proteome</keyword>
<dbReference type="EMBL" id="KQ964768">
    <property type="protein sequence ID" value="KXN66088.1"/>
    <property type="molecule type" value="Genomic_DNA"/>
</dbReference>
<accession>A0A137NTR0</accession>
<evidence type="ECO:0008006" key="3">
    <source>
        <dbReference type="Google" id="ProtNLM"/>
    </source>
</evidence>
<proteinExistence type="predicted"/>
<dbReference type="Gene3D" id="3.80.10.10">
    <property type="entry name" value="Ribonuclease Inhibitor"/>
    <property type="match status" value="1"/>
</dbReference>
<dbReference type="AlphaFoldDB" id="A0A137NTR0"/>